<dbReference type="AlphaFoldDB" id="A0A1F8F5F9"/>
<proteinExistence type="inferred from homology"/>
<protein>
    <recommendedName>
        <fullName evidence="7">Lysine--tRNA ligase</fullName>
        <ecNumber evidence="7">6.1.1.6</ecNumber>
    </recommendedName>
    <alternativeName>
        <fullName evidence="7">Lysyl-tRNA synthetase</fullName>
        <shortName evidence="7">LysRS</shortName>
    </alternativeName>
</protein>
<dbReference type="InterPro" id="IPR004365">
    <property type="entry name" value="NA-bd_OB_tRNA"/>
</dbReference>
<feature type="binding site" evidence="7">
    <location>
        <position position="404"/>
    </location>
    <ligand>
        <name>Mg(2+)</name>
        <dbReference type="ChEBI" id="CHEBI:18420"/>
        <label>2</label>
    </ligand>
</feature>
<dbReference type="CDD" id="cd04322">
    <property type="entry name" value="LysRS_N"/>
    <property type="match status" value="1"/>
</dbReference>
<name>A0A1F8F5F9_9BACT</name>
<dbReference type="PANTHER" id="PTHR42918">
    <property type="entry name" value="LYSYL-TRNA SYNTHETASE"/>
    <property type="match status" value="1"/>
</dbReference>
<dbReference type="InterPro" id="IPR004364">
    <property type="entry name" value="Aa-tRNA-synt_II"/>
</dbReference>
<evidence type="ECO:0000313" key="11">
    <source>
        <dbReference type="Proteomes" id="UP000178023"/>
    </source>
</evidence>
<dbReference type="Pfam" id="PF00152">
    <property type="entry name" value="tRNA-synt_2"/>
    <property type="match status" value="1"/>
</dbReference>
<evidence type="ECO:0000256" key="7">
    <source>
        <dbReference type="HAMAP-Rule" id="MF_00252"/>
    </source>
</evidence>
<evidence type="ECO:0000259" key="9">
    <source>
        <dbReference type="PROSITE" id="PS50862"/>
    </source>
</evidence>
<dbReference type="SUPFAM" id="SSF55681">
    <property type="entry name" value="Class II aaRS and biotin synthetases"/>
    <property type="match status" value="1"/>
</dbReference>
<evidence type="ECO:0000256" key="2">
    <source>
        <dbReference type="ARBA" id="ARBA00022723"/>
    </source>
</evidence>
<feature type="domain" description="Aminoacyl-transfer RNA synthetases class-II family profile" evidence="9">
    <location>
        <begin position="168"/>
        <end position="485"/>
    </location>
</feature>
<dbReference type="InterPro" id="IPR002313">
    <property type="entry name" value="Lys-tRNA-ligase_II"/>
</dbReference>
<keyword evidence="7 8" id="KW-0460">Magnesium</keyword>
<dbReference type="InterPro" id="IPR018149">
    <property type="entry name" value="Lys-tRNA-synth_II_C"/>
</dbReference>
<dbReference type="InterPro" id="IPR045864">
    <property type="entry name" value="aa-tRNA-synth_II/BPL/LPL"/>
</dbReference>
<sequence>MALEELRTIRLEKIKRLIKMGANPYPPKSWRTHNIGQVISDFDGLSADRKTIVLAGRILAIREHGGSTFVDLDDGSGAIQLYFKKDALGEKEYQVFSETVDIGDFIETSGLLFKTKKNERTLEAERYRLLTKSLLPLPEKWHGLQDVEERFRKRYLDLIFNPDVRQRFVLRSRIIMELRSFLNSRDFMEVQTPTLQSLYGGATARPFKTHMHALDMDLFLRIAPELYLKRLLVGGFEKVFEFTTNFRNEGMDRDHNPEFSALEWYAAYKDLEWAMPFTEEMFSTVVKAVFGKTAVVAGDREIDFRAPYRRARFQDLLKEHTGLDYDYADEDTLRAKAAELGIRVEKHTTKGILGDEIFKKVICPRLIEPTFVTAWPAEILPLTKRLENSPEYVDAFQFFAGGTELIKSFTELNDPVDQRERFAAQEKNRAKGDEGAQRMDEDFVEALEYGMPPAAGWGLGLDRFVMLLTGAHSVREIILFPTMKPVREKSS</sequence>
<organism evidence="10 11">
    <name type="scientific">Candidatus Yanofskybacteria bacterium RIFCSPHIGHO2_01_FULL_45_42</name>
    <dbReference type="NCBI Taxonomy" id="1802671"/>
    <lineage>
        <taxon>Bacteria</taxon>
        <taxon>Candidatus Yanofskyibacteriota</taxon>
    </lineage>
</organism>
<evidence type="ECO:0000256" key="3">
    <source>
        <dbReference type="ARBA" id="ARBA00022741"/>
    </source>
</evidence>
<evidence type="ECO:0000256" key="1">
    <source>
        <dbReference type="ARBA" id="ARBA00022598"/>
    </source>
</evidence>
<dbReference type="InterPro" id="IPR012340">
    <property type="entry name" value="NA-bd_OB-fold"/>
</dbReference>
<dbReference type="GO" id="GO:0000287">
    <property type="term" value="F:magnesium ion binding"/>
    <property type="evidence" value="ECO:0007669"/>
    <property type="project" value="UniProtKB-UniRule"/>
</dbReference>
<dbReference type="NCBIfam" id="TIGR00499">
    <property type="entry name" value="lysS_bact"/>
    <property type="match status" value="1"/>
</dbReference>
<dbReference type="HAMAP" id="MF_00252">
    <property type="entry name" value="Lys_tRNA_synth_class2"/>
    <property type="match status" value="1"/>
</dbReference>
<comment type="caution">
    <text evidence="7">Lacks conserved residue(s) required for the propagation of feature annotation.</text>
</comment>
<keyword evidence="7" id="KW-0648">Protein biosynthesis</keyword>
<dbReference type="Gene3D" id="3.30.930.10">
    <property type="entry name" value="Bira Bifunctional Protein, Domain 2"/>
    <property type="match status" value="1"/>
</dbReference>
<dbReference type="EMBL" id="MGJL01000006">
    <property type="protein sequence ID" value="OGN08382.1"/>
    <property type="molecule type" value="Genomic_DNA"/>
</dbReference>
<dbReference type="SUPFAM" id="SSF50249">
    <property type="entry name" value="Nucleic acid-binding proteins"/>
    <property type="match status" value="1"/>
</dbReference>
<evidence type="ECO:0000256" key="8">
    <source>
        <dbReference type="RuleBase" id="RU000336"/>
    </source>
</evidence>
<dbReference type="PROSITE" id="PS50862">
    <property type="entry name" value="AA_TRNA_LIGASE_II"/>
    <property type="match status" value="1"/>
</dbReference>
<reference evidence="10 11" key="1">
    <citation type="journal article" date="2016" name="Nat. Commun.">
        <title>Thousands of microbial genomes shed light on interconnected biogeochemical processes in an aquifer system.</title>
        <authorList>
            <person name="Anantharaman K."/>
            <person name="Brown C.T."/>
            <person name="Hug L.A."/>
            <person name="Sharon I."/>
            <person name="Castelle C.J."/>
            <person name="Probst A.J."/>
            <person name="Thomas B.C."/>
            <person name="Singh A."/>
            <person name="Wilkins M.J."/>
            <person name="Karaoz U."/>
            <person name="Brodie E.L."/>
            <person name="Williams K.H."/>
            <person name="Hubbard S.S."/>
            <person name="Banfield J.F."/>
        </authorList>
    </citation>
    <scope>NUCLEOTIDE SEQUENCE [LARGE SCALE GENOMIC DNA]</scope>
</reference>
<keyword evidence="5 7" id="KW-0030">Aminoacyl-tRNA synthetase</keyword>
<comment type="subunit">
    <text evidence="7">Homodimer.</text>
</comment>
<keyword evidence="4 7" id="KW-0067">ATP-binding</keyword>
<comment type="subcellular location">
    <subcellularLocation>
        <location evidence="7">Cytoplasm</location>
    </subcellularLocation>
</comment>
<dbReference type="Proteomes" id="UP000178023">
    <property type="component" value="Unassembled WGS sequence"/>
</dbReference>
<dbReference type="GO" id="GO:0004824">
    <property type="term" value="F:lysine-tRNA ligase activity"/>
    <property type="evidence" value="ECO:0007669"/>
    <property type="project" value="UniProtKB-UniRule"/>
</dbReference>
<dbReference type="GO" id="GO:0005829">
    <property type="term" value="C:cytosol"/>
    <property type="evidence" value="ECO:0007669"/>
    <property type="project" value="TreeGrafter"/>
</dbReference>
<evidence type="ECO:0000313" key="10">
    <source>
        <dbReference type="EMBL" id="OGN08382.1"/>
    </source>
</evidence>
<keyword evidence="3 7" id="KW-0547">Nucleotide-binding</keyword>
<comment type="similarity">
    <text evidence="7">Belongs to the class-II aminoacyl-tRNA synthetase family.</text>
</comment>
<comment type="caution">
    <text evidence="10">The sequence shown here is derived from an EMBL/GenBank/DDBJ whole genome shotgun (WGS) entry which is preliminary data.</text>
</comment>
<dbReference type="GO" id="GO:0006430">
    <property type="term" value="P:lysyl-tRNA aminoacylation"/>
    <property type="evidence" value="ECO:0007669"/>
    <property type="project" value="UniProtKB-UniRule"/>
</dbReference>
<dbReference type="CDD" id="cd00775">
    <property type="entry name" value="LysRS_core"/>
    <property type="match status" value="1"/>
</dbReference>
<dbReference type="GO" id="GO:0000049">
    <property type="term" value="F:tRNA binding"/>
    <property type="evidence" value="ECO:0007669"/>
    <property type="project" value="TreeGrafter"/>
</dbReference>
<evidence type="ECO:0000256" key="4">
    <source>
        <dbReference type="ARBA" id="ARBA00022840"/>
    </source>
</evidence>
<dbReference type="InterPro" id="IPR044136">
    <property type="entry name" value="Lys-tRNA-ligase_II_N"/>
</dbReference>
<gene>
    <name evidence="7" type="primary">lysS</name>
    <name evidence="10" type="ORF">A2750_02820</name>
</gene>
<comment type="catalytic activity">
    <reaction evidence="6 7 8">
        <text>tRNA(Lys) + L-lysine + ATP = L-lysyl-tRNA(Lys) + AMP + diphosphate</text>
        <dbReference type="Rhea" id="RHEA:20792"/>
        <dbReference type="Rhea" id="RHEA-COMP:9696"/>
        <dbReference type="Rhea" id="RHEA-COMP:9697"/>
        <dbReference type="ChEBI" id="CHEBI:30616"/>
        <dbReference type="ChEBI" id="CHEBI:32551"/>
        <dbReference type="ChEBI" id="CHEBI:33019"/>
        <dbReference type="ChEBI" id="CHEBI:78442"/>
        <dbReference type="ChEBI" id="CHEBI:78529"/>
        <dbReference type="ChEBI" id="CHEBI:456215"/>
        <dbReference type="EC" id="6.1.1.6"/>
    </reaction>
</comment>
<dbReference type="PRINTS" id="PR00982">
    <property type="entry name" value="TRNASYNTHLYS"/>
</dbReference>
<dbReference type="PANTHER" id="PTHR42918:SF15">
    <property type="entry name" value="LYSINE--TRNA LIGASE, CHLOROPLASTIC_MITOCHONDRIAL"/>
    <property type="match status" value="1"/>
</dbReference>
<feature type="binding site" evidence="7">
    <location>
        <position position="404"/>
    </location>
    <ligand>
        <name>Mg(2+)</name>
        <dbReference type="ChEBI" id="CHEBI:18420"/>
        <label>1</label>
    </ligand>
</feature>
<keyword evidence="1 7" id="KW-0436">Ligase</keyword>
<evidence type="ECO:0000256" key="6">
    <source>
        <dbReference type="ARBA" id="ARBA00048573"/>
    </source>
</evidence>
<accession>A0A1F8F5F9</accession>
<dbReference type="GO" id="GO:0005524">
    <property type="term" value="F:ATP binding"/>
    <property type="evidence" value="ECO:0007669"/>
    <property type="project" value="UniProtKB-UniRule"/>
</dbReference>
<dbReference type="Gene3D" id="2.40.50.140">
    <property type="entry name" value="Nucleic acid-binding proteins"/>
    <property type="match status" value="1"/>
</dbReference>
<keyword evidence="7" id="KW-0963">Cytoplasm</keyword>
<dbReference type="NCBIfam" id="NF001756">
    <property type="entry name" value="PRK00484.1"/>
    <property type="match status" value="1"/>
</dbReference>
<comment type="cofactor">
    <cofactor evidence="7 8">
        <name>Mg(2+)</name>
        <dbReference type="ChEBI" id="CHEBI:18420"/>
    </cofactor>
    <text evidence="7 8">Binds 3 Mg(2+) ions per subunit.</text>
</comment>
<dbReference type="InterPro" id="IPR006195">
    <property type="entry name" value="aa-tRNA-synth_II"/>
</dbReference>
<keyword evidence="2 7" id="KW-0479">Metal-binding</keyword>
<dbReference type="EC" id="6.1.1.6" evidence="7"/>
<dbReference type="Pfam" id="PF01336">
    <property type="entry name" value="tRNA_anti-codon"/>
    <property type="match status" value="1"/>
</dbReference>
<evidence type="ECO:0000256" key="5">
    <source>
        <dbReference type="ARBA" id="ARBA00023146"/>
    </source>
</evidence>